<protein>
    <recommendedName>
        <fullName evidence="7">ABC-2 type transporter transmembrane domain-containing protein</fullName>
    </recommendedName>
</protein>
<dbReference type="PANTHER" id="PTHR19229:SF260">
    <property type="entry name" value="ABC TRANSPORTER DOMAIN-CONTAINING PROTEIN"/>
    <property type="match status" value="1"/>
</dbReference>
<sequence length="550" mass="62857">MFRMGEHPDLYKDAFEELGKFIHKLAEGNSTSENVIFRLASHRLLELYDQLDQEDWSSVTGLFNRLLTINDTNWMDMVTCGDKNNFDDLTAGSSDSEDDDGGEDDDEFSEMRKKVINYVAKIAPAGDRDPSESCEGIAVKANHTCTHMKAILVKQLEPLLIGRILVSPNIRIVRDLVDKLNEPLKMANLLVDSVKDFTQVSKRLQDSLANSDLAKAVKALLTLLETKPEAIPLSLRKLIRQMKPFLQHWFNPSSDSEAFFVMMDKVANVFLSYADCMDFDRFVIVENEPLLEKQSLCLTERNQYLSGLVFLNLTEKSEEFPPQIWYKIRHLSTLVDGTDSIIASRRVLLSRDQPLVDLKYLSFGFSFLQDAVERALIHARTQKTVQTGLYAQQEPYPCVNVDTFNVSMFLGLFVLLSWMIPSALLVKNIVYEKEMRLKEMMRIMGLGDAIHWLAWAFQAFMFNIFSIVFIALLLKFGKILPDTDLTILFVILILFALSCICQCILISTFFTRTNIAAVFTAMFFFLAFFPFQLSVKSRSAVFTHFTVRLK</sequence>
<feature type="compositionally biased region" description="Acidic residues" evidence="5">
    <location>
        <begin position="95"/>
        <end position="107"/>
    </location>
</feature>
<dbReference type="GO" id="GO:0005319">
    <property type="term" value="F:lipid transporter activity"/>
    <property type="evidence" value="ECO:0007669"/>
    <property type="project" value="TreeGrafter"/>
</dbReference>
<dbReference type="Proteomes" id="UP000298663">
    <property type="component" value="Unassembled WGS sequence"/>
</dbReference>
<accession>A0A4U5PEM2</accession>
<evidence type="ECO:0000256" key="4">
    <source>
        <dbReference type="ARBA" id="ARBA00023136"/>
    </source>
</evidence>
<organism evidence="8 9">
    <name type="scientific">Steinernema carpocapsae</name>
    <name type="common">Entomopathogenic nematode</name>
    <dbReference type="NCBI Taxonomy" id="34508"/>
    <lineage>
        <taxon>Eukaryota</taxon>
        <taxon>Metazoa</taxon>
        <taxon>Ecdysozoa</taxon>
        <taxon>Nematoda</taxon>
        <taxon>Chromadorea</taxon>
        <taxon>Rhabditida</taxon>
        <taxon>Tylenchina</taxon>
        <taxon>Panagrolaimomorpha</taxon>
        <taxon>Strongyloidoidea</taxon>
        <taxon>Steinernematidae</taxon>
        <taxon>Steinernema</taxon>
    </lineage>
</organism>
<feature type="domain" description="ABC-2 type transporter transmembrane" evidence="7">
    <location>
        <begin position="405"/>
        <end position="532"/>
    </location>
</feature>
<comment type="subcellular location">
    <subcellularLocation>
        <location evidence="1">Membrane</location>
        <topology evidence="1">Multi-pass membrane protein</topology>
    </subcellularLocation>
</comment>
<evidence type="ECO:0000256" key="1">
    <source>
        <dbReference type="ARBA" id="ARBA00004141"/>
    </source>
</evidence>
<keyword evidence="9" id="KW-1185">Reference proteome</keyword>
<reference evidence="8 9" key="2">
    <citation type="journal article" date="2019" name="G3 (Bethesda)">
        <title>Hybrid Assembly of the Genome of the Entomopathogenic Nematode Steinernema carpocapsae Identifies the X-Chromosome.</title>
        <authorList>
            <person name="Serra L."/>
            <person name="Macchietto M."/>
            <person name="Macias-Munoz A."/>
            <person name="McGill C.J."/>
            <person name="Rodriguez I.M."/>
            <person name="Rodriguez B."/>
            <person name="Murad R."/>
            <person name="Mortazavi A."/>
        </authorList>
    </citation>
    <scope>NUCLEOTIDE SEQUENCE [LARGE SCALE GENOMIC DNA]</scope>
    <source>
        <strain evidence="8 9">ALL</strain>
    </source>
</reference>
<feature type="transmembrane region" description="Helical" evidence="6">
    <location>
        <begin position="408"/>
        <end position="431"/>
    </location>
</feature>
<dbReference type="PANTHER" id="PTHR19229">
    <property type="entry name" value="ATP-BINDING CASSETTE TRANSPORTER SUBFAMILY A ABCA"/>
    <property type="match status" value="1"/>
</dbReference>
<evidence type="ECO:0000256" key="5">
    <source>
        <dbReference type="SAM" id="MobiDB-lite"/>
    </source>
</evidence>
<gene>
    <name evidence="8" type="ORF">L596_009120</name>
</gene>
<dbReference type="GO" id="GO:0140359">
    <property type="term" value="F:ABC-type transporter activity"/>
    <property type="evidence" value="ECO:0007669"/>
    <property type="project" value="InterPro"/>
</dbReference>
<evidence type="ECO:0000256" key="3">
    <source>
        <dbReference type="ARBA" id="ARBA00022989"/>
    </source>
</evidence>
<keyword evidence="2 6" id="KW-0812">Transmembrane</keyword>
<reference evidence="8 9" key="1">
    <citation type="journal article" date="2015" name="Genome Biol.">
        <title>Comparative genomics of Steinernema reveals deeply conserved gene regulatory networks.</title>
        <authorList>
            <person name="Dillman A.R."/>
            <person name="Macchietto M."/>
            <person name="Porter C.F."/>
            <person name="Rogers A."/>
            <person name="Williams B."/>
            <person name="Antoshechkin I."/>
            <person name="Lee M.M."/>
            <person name="Goodwin Z."/>
            <person name="Lu X."/>
            <person name="Lewis E.E."/>
            <person name="Goodrich-Blair H."/>
            <person name="Stock S.P."/>
            <person name="Adams B.J."/>
            <person name="Sternberg P.W."/>
            <person name="Mortazavi A."/>
        </authorList>
    </citation>
    <scope>NUCLEOTIDE SEQUENCE [LARGE SCALE GENOMIC DNA]</scope>
    <source>
        <strain evidence="8 9">ALL</strain>
    </source>
</reference>
<dbReference type="AlphaFoldDB" id="A0A4U5PEM2"/>
<dbReference type="OrthoDB" id="10255969at2759"/>
<keyword evidence="4 6" id="KW-0472">Membrane</keyword>
<feature type="transmembrane region" description="Helical" evidence="6">
    <location>
        <begin position="452"/>
        <end position="474"/>
    </location>
</feature>
<evidence type="ECO:0000313" key="9">
    <source>
        <dbReference type="Proteomes" id="UP000298663"/>
    </source>
</evidence>
<evidence type="ECO:0000256" key="6">
    <source>
        <dbReference type="SAM" id="Phobius"/>
    </source>
</evidence>
<feature type="transmembrane region" description="Helical" evidence="6">
    <location>
        <begin position="515"/>
        <end position="533"/>
    </location>
</feature>
<dbReference type="InterPro" id="IPR026082">
    <property type="entry name" value="ABCA"/>
</dbReference>
<keyword evidence="3 6" id="KW-1133">Transmembrane helix</keyword>
<evidence type="ECO:0000259" key="7">
    <source>
        <dbReference type="Pfam" id="PF12698"/>
    </source>
</evidence>
<feature type="region of interest" description="Disordered" evidence="5">
    <location>
        <begin position="88"/>
        <end position="107"/>
    </location>
</feature>
<dbReference type="STRING" id="34508.A0A4U5PEM2"/>
<proteinExistence type="predicted"/>
<evidence type="ECO:0000313" key="8">
    <source>
        <dbReference type="EMBL" id="TKR94888.1"/>
    </source>
</evidence>
<dbReference type="GO" id="GO:0016020">
    <property type="term" value="C:membrane"/>
    <property type="evidence" value="ECO:0007669"/>
    <property type="project" value="UniProtKB-SubCell"/>
</dbReference>
<comment type="caution">
    <text evidence="8">The sequence shown here is derived from an EMBL/GenBank/DDBJ whole genome shotgun (WGS) entry which is preliminary data.</text>
</comment>
<dbReference type="Pfam" id="PF12698">
    <property type="entry name" value="ABC2_membrane_3"/>
    <property type="match status" value="1"/>
</dbReference>
<dbReference type="InterPro" id="IPR013525">
    <property type="entry name" value="ABC2_TM"/>
</dbReference>
<name>A0A4U5PEM2_STECR</name>
<dbReference type="EMBL" id="AZBU02000002">
    <property type="protein sequence ID" value="TKR94888.1"/>
    <property type="molecule type" value="Genomic_DNA"/>
</dbReference>
<feature type="transmembrane region" description="Helical" evidence="6">
    <location>
        <begin position="486"/>
        <end position="508"/>
    </location>
</feature>
<evidence type="ECO:0000256" key="2">
    <source>
        <dbReference type="ARBA" id="ARBA00022692"/>
    </source>
</evidence>